<dbReference type="STRING" id="59895.A0A103X4D0"/>
<sequence length="106" mass="12224">MGFYMSIQHMQTRCLMTCLNTTRLSSISIQANIEDKVNYGDSMFMDTPRGRGLQFPFSICDRDIIKGNKRTPEHFVGFEAVITTQCMNGCIYSVAWIRIEHSFLTR</sequence>
<evidence type="ECO:0000313" key="3">
    <source>
        <dbReference type="Proteomes" id="UP000243975"/>
    </source>
</evidence>
<comment type="caution">
    <text evidence="2">The sequence shown here is derived from an EMBL/GenBank/DDBJ whole genome shotgun (WGS) entry which is preliminary data.</text>
</comment>
<dbReference type="Pfam" id="PF23112">
    <property type="entry name" value="PUB62-63_C"/>
    <property type="match status" value="1"/>
</dbReference>
<accession>A0A103X4D0</accession>
<dbReference type="Proteomes" id="UP000243975">
    <property type="component" value="Unassembled WGS sequence"/>
</dbReference>
<name>A0A103X4D0_CYNCS</name>
<gene>
    <name evidence="2" type="ORF">Ccrd_025462</name>
</gene>
<dbReference type="Gramene" id="KVH83941">
    <property type="protein sequence ID" value="KVH83941"/>
    <property type="gene ID" value="Ccrd_025462"/>
</dbReference>
<dbReference type="PANTHER" id="PTHR33644:SF7">
    <property type="entry name" value="ZINC FINGER, RING_FYVE_PHD-TYPE-RELATED"/>
    <property type="match status" value="1"/>
</dbReference>
<organism evidence="2 3">
    <name type="scientific">Cynara cardunculus var. scolymus</name>
    <name type="common">Globe artichoke</name>
    <name type="synonym">Cynara scolymus</name>
    <dbReference type="NCBI Taxonomy" id="59895"/>
    <lineage>
        <taxon>Eukaryota</taxon>
        <taxon>Viridiplantae</taxon>
        <taxon>Streptophyta</taxon>
        <taxon>Embryophyta</taxon>
        <taxon>Tracheophyta</taxon>
        <taxon>Spermatophyta</taxon>
        <taxon>Magnoliopsida</taxon>
        <taxon>eudicotyledons</taxon>
        <taxon>Gunneridae</taxon>
        <taxon>Pentapetalae</taxon>
        <taxon>asterids</taxon>
        <taxon>campanulids</taxon>
        <taxon>Asterales</taxon>
        <taxon>Asteraceae</taxon>
        <taxon>Carduoideae</taxon>
        <taxon>Cardueae</taxon>
        <taxon>Carduinae</taxon>
        <taxon>Cynara</taxon>
    </lineage>
</organism>
<protein>
    <recommendedName>
        <fullName evidence="1">PUB 62/63 C-terminal domain-containing protein</fullName>
    </recommendedName>
</protein>
<proteinExistence type="predicted"/>
<dbReference type="AlphaFoldDB" id="A0A103X4D0"/>
<dbReference type="EMBL" id="LEKV01006390">
    <property type="protein sequence ID" value="KVH83941.1"/>
    <property type="molecule type" value="Genomic_DNA"/>
</dbReference>
<dbReference type="InterPro" id="IPR057649">
    <property type="entry name" value="PUB62-63_C"/>
</dbReference>
<dbReference type="PANTHER" id="PTHR33644">
    <property type="entry name" value="U-BOX DOMAIN-CONTAINING PROTEIN 62-RELATED"/>
    <property type="match status" value="1"/>
</dbReference>
<keyword evidence="3" id="KW-1185">Reference proteome</keyword>
<evidence type="ECO:0000313" key="2">
    <source>
        <dbReference type="EMBL" id="KVH83941.1"/>
    </source>
</evidence>
<feature type="domain" description="PUB 62/63 C-terminal" evidence="1">
    <location>
        <begin position="54"/>
        <end position="90"/>
    </location>
</feature>
<reference evidence="2 3" key="1">
    <citation type="journal article" date="2016" name="Sci. Rep.">
        <title>The genome sequence of the outbreeding globe artichoke constructed de novo incorporating a phase-aware low-pass sequencing strategy of F1 progeny.</title>
        <authorList>
            <person name="Scaglione D."/>
            <person name="Reyes-Chin-Wo S."/>
            <person name="Acquadro A."/>
            <person name="Froenicke L."/>
            <person name="Portis E."/>
            <person name="Beitel C."/>
            <person name="Tirone M."/>
            <person name="Mauro R."/>
            <person name="Lo Monaco A."/>
            <person name="Mauromicale G."/>
            <person name="Faccioli P."/>
            <person name="Cattivelli L."/>
            <person name="Rieseberg L."/>
            <person name="Michelmore R."/>
            <person name="Lanteri S."/>
        </authorList>
    </citation>
    <scope>NUCLEOTIDE SEQUENCE [LARGE SCALE GENOMIC DNA]</scope>
    <source>
        <strain evidence="2">2C</strain>
    </source>
</reference>
<evidence type="ECO:0000259" key="1">
    <source>
        <dbReference type="Pfam" id="PF23112"/>
    </source>
</evidence>